<organism evidence="1">
    <name type="scientific">freshwater metagenome</name>
    <dbReference type="NCBI Taxonomy" id="449393"/>
    <lineage>
        <taxon>unclassified sequences</taxon>
        <taxon>metagenomes</taxon>
        <taxon>ecological metagenomes</taxon>
    </lineage>
</organism>
<protein>
    <submittedName>
        <fullName evidence="1">Unannotated protein</fullName>
    </submittedName>
</protein>
<dbReference type="AlphaFoldDB" id="A0A6J7IRB3"/>
<dbReference type="PROSITE" id="PS51257">
    <property type="entry name" value="PROKAR_LIPOPROTEIN"/>
    <property type="match status" value="1"/>
</dbReference>
<accession>A0A6J7IRB3</accession>
<gene>
    <name evidence="1" type="ORF">UFOPK3564_02532</name>
</gene>
<sequence>MPRTRPARRTATVSVAALLALTGCGGGGDDPAPAGTTAPVAADRGTALITAVCSAATKAVPPVPGPRATAAEGRAYVRAVVRATSALAGDLDRLAAQEADRRAVLTELADRARDVTAVARRTRDGRSTGGAANDLAGSIATLNVAATRDRLPQCGL</sequence>
<reference evidence="1" key="1">
    <citation type="submission" date="2020-05" db="EMBL/GenBank/DDBJ databases">
        <authorList>
            <person name="Chiriac C."/>
            <person name="Salcher M."/>
            <person name="Ghai R."/>
            <person name="Kavagutti S V."/>
        </authorList>
    </citation>
    <scope>NUCLEOTIDE SEQUENCE</scope>
</reference>
<proteinExistence type="predicted"/>
<dbReference type="EMBL" id="CAFBMK010000183">
    <property type="protein sequence ID" value="CAB4933808.1"/>
    <property type="molecule type" value="Genomic_DNA"/>
</dbReference>
<evidence type="ECO:0000313" key="1">
    <source>
        <dbReference type="EMBL" id="CAB4933808.1"/>
    </source>
</evidence>
<name>A0A6J7IRB3_9ZZZZ</name>